<organism evidence="8 9">
    <name type="scientific">Halteria grandinella</name>
    <dbReference type="NCBI Taxonomy" id="5974"/>
    <lineage>
        <taxon>Eukaryota</taxon>
        <taxon>Sar</taxon>
        <taxon>Alveolata</taxon>
        <taxon>Ciliophora</taxon>
        <taxon>Intramacronucleata</taxon>
        <taxon>Spirotrichea</taxon>
        <taxon>Stichotrichia</taxon>
        <taxon>Sporadotrichida</taxon>
        <taxon>Halteriidae</taxon>
        <taxon>Halteria</taxon>
    </lineage>
</organism>
<evidence type="ECO:0000313" key="9">
    <source>
        <dbReference type="Proteomes" id="UP000785679"/>
    </source>
</evidence>
<proteinExistence type="predicted"/>
<evidence type="ECO:0000313" key="8">
    <source>
        <dbReference type="EMBL" id="TNV78207.1"/>
    </source>
</evidence>
<dbReference type="InterPro" id="IPR042512">
    <property type="entry name" value="TLCD5"/>
</dbReference>
<dbReference type="EMBL" id="RRYP01010713">
    <property type="protein sequence ID" value="TNV78207.1"/>
    <property type="molecule type" value="Genomic_DNA"/>
</dbReference>
<accession>A0A8J8NMV9</accession>
<evidence type="ECO:0000256" key="2">
    <source>
        <dbReference type="ARBA" id="ARBA00022692"/>
    </source>
</evidence>
<evidence type="ECO:0000256" key="4">
    <source>
        <dbReference type="ARBA" id="ARBA00023136"/>
    </source>
</evidence>
<dbReference type="Proteomes" id="UP000785679">
    <property type="component" value="Unassembled WGS sequence"/>
</dbReference>
<feature type="domain" description="TLC" evidence="7">
    <location>
        <begin position="1"/>
        <end position="127"/>
    </location>
</feature>
<evidence type="ECO:0000256" key="1">
    <source>
        <dbReference type="ARBA" id="ARBA00004141"/>
    </source>
</evidence>
<dbReference type="AlphaFoldDB" id="A0A8J8NMV9"/>
<feature type="transmembrane region" description="Helical" evidence="6">
    <location>
        <begin position="30"/>
        <end position="48"/>
    </location>
</feature>
<feature type="transmembrane region" description="Helical" evidence="6">
    <location>
        <begin position="69"/>
        <end position="90"/>
    </location>
</feature>
<keyword evidence="2 5" id="KW-0812">Transmembrane</keyword>
<evidence type="ECO:0000259" key="7">
    <source>
        <dbReference type="PROSITE" id="PS50922"/>
    </source>
</evidence>
<evidence type="ECO:0000256" key="6">
    <source>
        <dbReference type="SAM" id="Phobius"/>
    </source>
</evidence>
<dbReference type="PROSITE" id="PS50922">
    <property type="entry name" value="TLC"/>
    <property type="match status" value="1"/>
</dbReference>
<feature type="transmembrane region" description="Helical" evidence="6">
    <location>
        <begin position="96"/>
        <end position="116"/>
    </location>
</feature>
<protein>
    <recommendedName>
        <fullName evidence="7">TLC domain-containing protein</fullName>
    </recommendedName>
</protein>
<evidence type="ECO:0000256" key="5">
    <source>
        <dbReference type="PROSITE-ProRule" id="PRU00205"/>
    </source>
</evidence>
<keyword evidence="4 5" id="KW-0472">Membrane</keyword>
<dbReference type="GO" id="GO:0016020">
    <property type="term" value="C:membrane"/>
    <property type="evidence" value="ECO:0007669"/>
    <property type="project" value="UniProtKB-SubCell"/>
</dbReference>
<comment type="subcellular location">
    <subcellularLocation>
        <location evidence="1">Membrane</location>
        <topology evidence="1">Multi-pass membrane protein</topology>
    </subcellularLocation>
</comment>
<dbReference type="PANTHER" id="PTHR31898:SF1">
    <property type="entry name" value="TLC DOMAIN-CONTAINING PROTEIN 5"/>
    <property type="match status" value="1"/>
</dbReference>
<dbReference type="InterPro" id="IPR006634">
    <property type="entry name" value="TLC-dom"/>
</dbReference>
<comment type="caution">
    <text evidence="8">The sequence shown here is derived from an EMBL/GenBank/DDBJ whole genome shotgun (WGS) entry which is preliminary data.</text>
</comment>
<keyword evidence="3 6" id="KW-1133">Transmembrane helix</keyword>
<feature type="transmembrane region" description="Helical" evidence="6">
    <location>
        <begin position="155"/>
        <end position="172"/>
    </location>
</feature>
<gene>
    <name evidence="8" type="ORF">FGO68_gene11598</name>
</gene>
<name>A0A8J8NMV9_HALGN</name>
<reference evidence="8" key="1">
    <citation type="submission" date="2019-06" db="EMBL/GenBank/DDBJ databases">
        <authorList>
            <person name="Zheng W."/>
        </authorList>
    </citation>
    <scope>NUCLEOTIDE SEQUENCE</scope>
    <source>
        <strain evidence="8">QDHG01</strain>
    </source>
</reference>
<dbReference type="PANTHER" id="PTHR31898">
    <property type="entry name" value="TRANSMEMBRANE PROTEIN 136"/>
    <property type="match status" value="1"/>
</dbReference>
<keyword evidence="9" id="KW-1185">Reference proteome</keyword>
<sequence length="185" mass="21248">MAGSDDFLTNLHHACVIGMSLWHLCSRTSGFEYILLHFIAEVSNPFLIMRTVFKIRNIKGSTFEAINKYTFAVIFIIARALVTPLAMIYIYEADKVIYGTKFGVAFVLFVQLFWVYRVLNLSAAALHEGFPDSKAAKAFLDFTNIFVKNKRVRNILAGVNFTLIFIIPHYYYGYVRQNLFNFSLD</sequence>
<evidence type="ECO:0000256" key="3">
    <source>
        <dbReference type="ARBA" id="ARBA00022989"/>
    </source>
</evidence>
<dbReference type="OrthoDB" id="284464at2759"/>